<dbReference type="Proteomes" id="UP000451860">
    <property type="component" value="Unassembled WGS sequence"/>
</dbReference>
<dbReference type="RefSeq" id="WP_152203672.1">
    <property type="nucleotide sequence ID" value="NZ_VUKF01000032.1"/>
</dbReference>
<dbReference type="Gene3D" id="3.40.50.1820">
    <property type="entry name" value="alpha/beta hydrolase"/>
    <property type="match status" value="1"/>
</dbReference>
<dbReference type="OrthoDB" id="63519at2"/>
<accession>A0A7J5UMY7</accession>
<feature type="region of interest" description="Disordered" evidence="1">
    <location>
        <begin position="1"/>
        <end position="20"/>
    </location>
</feature>
<dbReference type="PANTHER" id="PTHR43194:SF2">
    <property type="entry name" value="PEROXISOMAL MEMBRANE PROTEIN LPX1"/>
    <property type="match status" value="1"/>
</dbReference>
<feature type="domain" description="AB hydrolase-1" evidence="2">
    <location>
        <begin position="45"/>
        <end position="268"/>
    </location>
</feature>
<organism evidence="3 4">
    <name type="scientific">Georgenia thermotolerans</name>
    <dbReference type="NCBI Taxonomy" id="527326"/>
    <lineage>
        <taxon>Bacteria</taxon>
        <taxon>Bacillati</taxon>
        <taxon>Actinomycetota</taxon>
        <taxon>Actinomycetes</taxon>
        <taxon>Micrococcales</taxon>
        <taxon>Bogoriellaceae</taxon>
        <taxon>Georgenia</taxon>
    </lineage>
</organism>
<protein>
    <submittedName>
        <fullName evidence="3">Alpha/beta fold hydrolase</fullName>
    </submittedName>
</protein>
<dbReference type="GO" id="GO:0016787">
    <property type="term" value="F:hydrolase activity"/>
    <property type="evidence" value="ECO:0007669"/>
    <property type="project" value="UniProtKB-KW"/>
</dbReference>
<dbReference type="AlphaFoldDB" id="A0A7J5UMY7"/>
<dbReference type="InterPro" id="IPR029058">
    <property type="entry name" value="AB_hydrolase_fold"/>
</dbReference>
<dbReference type="SUPFAM" id="SSF53474">
    <property type="entry name" value="alpha/beta-Hydrolases"/>
    <property type="match status" value="1"/>
</dbReference>
<dbReference type="EMBL" id="WHJE01000057">
    <property type="protein sequence ID" value="KAE8763756.1"/>
    <property type="molecule type" value="Genomic_DNA"/>
</dbReference>
<proteinExistence type="predicted"/>
<dbReference type="InterPro" id="IPR050228">
    <property type="entry name" value="Carboxylesterase_BioH"/>
</dbReference>
<dbReference type="PRINTS" id="PR00111">
    <property type="entry name" value="ABHYDROLASE"/>
</dbReference>
<evidence type="ECO:0000259" key="2">
    <source>
        <dbReference type="Pfam" id="PF00561"/>
    </source>
</evidence>
<name>A0A7J5UMY7_9MICO</name>
<dbReference type="PANTHER" id="PTHR43194">
    <property type="entry name" value="HYDROLASE ALPHA/BETA FOLD FAMILY"/>
    <property type="match status" value="1"/>
</dbReference>
<comment type="caution">
    <text evidence="3">The sequence shown here is derived from an EMBL/GenBank/DDBJ whole genome shotgun (WGS) entry which is preliminary data.</text>
</comment>
<dbReference type="InterPro" id="IPR000073">
    <property type="entry name" value="AB_hydrolase_1"/>
</dbReference>
<dbReference type="Pfam" id="PF00561">
    <property type="entry name" value="Abhydrolase_1"/>
    <property type="match status" value="1"/>
</dbReference>
<keyword evidence="4" id="KW-1185">Reference proteome</keyword>
<keyword evidence="3" id="KW-0378">Hydrolase</keyword>
<sequence length="277" mass="29158">MPELAASSAPTVPGTPRDPLERLVTLGDHATTVLERPASGRAVGPPLVLVHALGLDRRMWRDTVAAIPVDRRVIAYDLRGHGTAGAAPHVRSLEQLARDLDTLLDRLGVDGAHVAGLSLGGAIAQVYALSRPARVSELTLVATVAVPQPAFLERGAAAQAGGMASVLAPTMTRWFTPEALAVNGWAVRYARRQVLGADPDAWAASWRALARVDTLGRLARLRMPTRLVTGALDVSTPPRVMAEIAARVPGGRLTVIDGGPHMLSLERPGELAEAVLA</sequence>
<reference evidence="3 4" key="1">
    <citation type="submission" date="2019-10" db="EMBL/GenBank/DDBJ databases">
        <title>Georgenia wutianyii sp. nov. and Georgenia yuyongxinii sp. nov. isolated from plateau pika (Ochotona curzoniae) in the Qinghai-Tibet plateau of China.</title>
        <authorList>
            <person name="Tian Z."/>
        </authorList>
    </citation>
    <scope>NUCLEOTIDE SEQUENCE [LARGE SCALE GENOMIC DNA]</scope>
    <source>
        <strain evidence="3 4">DSM 21501</strain>
    </source>
</reference>
<evidence type="ECO:0000313" key="4">
    <source>
        <dbReference type="Proteomes" id="UP000451860"/>
    </source>
</evidence>
<evidence type="ECO:0000256" key="1">
    <source>
        <dbReference type="SAM" id="MobiDB-lite"/>
    </source>
</evidence>
<evidence type="ECO:0000313" key="3">
    <source>
        <dbReference type="EMBL" id="KAE8763756.1"/>
    </source>
</evidence>
<gene>
    <name evidence="3" type="ORF">GB883_12495</name>
</gene>